<keyword evidence="7" id="KW-1185">Reference proteome</keyword>
<feature type="domain" description="ATP-grasp" evidence="5">
    <location>
        <begin position="28"/>
        <end position="230"/>
    </location>
</feature>
<proteinExistence type="predicted"/>
<evidence type="ECO:0000313" key="7">
    <source>
        <dbReference type="Proteomes" id="UP001597041"/>
    </source>
</evidence>
<comment type="caution">
    <text evidence="6">The sequence shown here is derived from an EMBL/GenBank/DDBJ whole genome shotgun (WGS) entry which is preliminary data.</text>
</comment>
<dbReference type="Proteomes" id="UP001597041">
    <property type="component" value="Unassembled WGS sequence"/>
</dbReference>
<dbReference type="InterPro" id="IPR052032">
    <property type="entry name" value="ATP-dep_AA_Ligase"/>
</dbReference>
<dbReference type="InterPro" id="IPR011761">
    <property type="entry name" value="ATP-grasp"/>
</dbReference>
<dbReference type="Gene3D" id="3.30.470.20">
    <property type="entry name" value="ATP-grasp fold, B domain"/>
    <property type="match status" value="1"/>
</dbReference>
<dbReference type="RefSeq" id="WP_379592156.1">
    <property type="nucleotide sequence ID" value="NZ_JBHTKK010000012.1"/>
</dbReference>
<gene>
    <name evidence="6" type="ORF">ACFQ19_11145</name>
</gene>
<dbReference type="PANTHER" id="PTHR43585:SF2">
    <property type="entry name" value="ATP-GRASP ENZYME FSQD"/>
    <property type="match status" value="1"/>
</dbReference>
<evidence type="ECO:0000256" key="2">
    <source>
        <dbReference type="ARBA" id="ARBA00022741"/>
    </source>
</evidence>
<accession>A0ABW3NFX6</accession>
<dbReference type="SUPFAM" id="SSF56059">
    <property type="entry name" value="Glutathione synthetase ATP-binding domain-like"/>
    <property type="match status" value="1"/>
</dbReference>
<protein>
    <submittedName>
        <fullName evidence="6">ATP-grasp domain-containing protein</fullName>
    </submittedName>
</protein>
<keyword evidence="2 4" id="KW-0547">Nucleotide-binding</keyword>
<evidence type="ECO:0000256" key="4">
    <source>
        <dbReference type="PROSITE-ProRule" id="PRU00409"/>
    </source>
</evidence>
<sequence length="334" mass="37219">MAKIGSELDLPAISVEAAKRARNKYFMRDALSQVPGICPKFKRVQSFDDLKQAAEEIGTPAIFKPVGAAGSKGIFKIEADTDIREIYDVMIASTSPEEDKIYTYYPNEYIYEEYLDGSEVSIDGVVQDNHVYMTGVADNLVSSGYSLDYMEIFPSEKDNETVENIKKCTETAVKELGFNNCAFHLEGRVTAEGFKVIEVAGRPAGGFIASHVIEQASGISYLEFIIKVAVGESIQDSWPDFDQISSYSVCHYEILADQEGVITDIRGLDDVMEDEDVILIIPVKQIQDEVALPPKDFESCYLATAIIRGKGYAEVMNKISRMENKLDYRIEQGR</sequence>
<evidence type="ECO:0000259" key="5">
    <source>
        <dbReference type="PROSITE" id="PS50975"/>
    </source>
</evidence>
<evidence type="ECO:0000313" key="6">
    <source>
        <dbReference type="EMBL" id="MFD1066579.1"/>
    </source>
</evidence>
<dbReference type="Pfam" id="PF13535">
    <property type="entry name" value="ATP-grasp_4"/>
    <property type="match status" value="1"/>
</dbReference>
<keyword evidence="3 4" id="KW-0067">ATP-binding</keyword>
<name>A0ABW3NFX6_9BACI</name>
<organism evidence="6 7">
    <name type="scientific">Oceanobacillus locisalsi</name>
    <dbReference type="NCBI Taxonomy" id="546107"/>
    <lineage>
        <taxon>Bacteria</taxon>
        <taxon>Bacillati</taxon>
        <taxon>Bacillota</taxon>
        <taxon>Bacilli</taxon>
        <taxon>Bacillales</taxon>
        <taxon>Bacillaceae</taxon>
        <taxon>Oceanobacillus</taxon>
    </lineage>
</organism>
<reference evidence="7" key="1">
    <citation type="journal article" date="2019" name="Int. J. Syst. Evol. Microbiol.">
        <title>The Global Catalogue of Microorganisms (GCM) 10K type strain sequencing project: providing services to taxonomists for standard genome sequencing and annotation.</title>
        <authorList>
            <consortium name="The Broad Institute Genomics Platform"/>
            <consortium name="The Broad Institute Genome Sequencing Center for Infectious Disease"/>
            <person name="Wu L."/>
            <person name="Ma J."/>
        </authorList>
    </citation>
    <scope>NUCLEOTIDE SEQUENCE [LARGE SCALE GENOMIC DNA]</scope>
    <source>
        <strain evidence="7">CCUG 56608</strain>
    </source>
</reference>
<evidence type="ECO:0000256" key="1">
    <source>
        <dbReference type="ARBA" id="ARBA00022598"/>
    </source>
</evidence>
<dbReference type="PROSITE" id="PS50975">
    <property type="entry name" value="ATP_GRASP"/>
    <property type="match status" value="1"/>
</dbReference>
<keyword evidence="1" id="KW-0436">Ligase</keyword>
<dbReference type="EMBL" id="JBHTKK010000012">
    <property type="protein sequence ID" value="MFD1066579.1"/>
    <property type="molecule type" value="Genomic_DNA"/>
</dbReference>
<dbReference type="PANTHER" id="PTHR43585">
    <property type="entry name" value="FUMIPYRROLE BIOSYNTHESIS PROTEIN C"/>
    <property type="match status" value="1"/>
</dbReference>
<evidence type="ECO:0000256" key="3">
    <source>
        <dbReference type="ARBA" id="ARBA00022840"/>
    </source>
</evidence>